<protein>
    <submittedName>
        <fullName evidence="2">2-C-methyl-D-erythritol 4-phosphate cytidylyltransferase</fullName>
    </submittedName>
</protein>
<evidence type="ECO:0000313" key="1">
    <source>
        <dbReference type="EMBL" id="BCL57241.1"/>
    </source>
</evidence>
<proteinExistence type="predicted"/>
<dbReference type="Proteomes" id="UP001204814">
    <property type="component" value="Unassembled WGS sequence"/>
</dbReference>
<dbReference type="EMBL" id="JANGBO010000045">
    <property type="protein sequence ID" value="MCQ5063242.1"/>
    <property type="molecule type" value="Genomic_DNA"/>
</dbReference>
<reference evidence="1" key="1">
    <citation type="journal article" date="2020" name="Microbiol. Resour. Announc.">
        <title>Complete Genome Sequence of Faecalibacillus intestinalis JCM 34082, Isolated from Feces from a Healthy Japanese Female.</title>
        <authorList>
            <person name="Sakamoto M."/>
            <person name="Ikeyama N."/>
            <person name="Toyoda A."/>
            <person name="Murakami T."/>
            <person name="Mori H."/>
            <person name="Ohkuma M."/>
        </authorList>
    </citation>
    <scope>NUCLEOTIDE SEQUENCE</scope>
    <source>
        <strain evidence="1">14EGH31</strain>
    </source>
</reference>
<dbReference type="AlphaFoldDB" id="A0A7I8DXA1"/>
<reference evidence="2" key="3">
    <citation type="submission" date="2022-06" db="EMBL/GenBank/DDBJ databases">
        <title>Isolation of gut microbiota from human fecal samples.</title>
        <authorList>
            <person name="Pamer E.G."/>
            <person name="Barat B."/>
            <person name="Waligurski E."/>
            <person name="Medina S."/>
            <person name="Paddock L."/>
            <person name="Mostad J."/>
        </authorList>
    </citation>
    <scope>NUCLEOTIDE SEQUENCE</scope>
    <source>
        <strain evidence="2">DFI.6.24</strain>
    </source>
</reference>
<sequence length="66" mass="7653">MFVRAVKNNKGKKDTYFCSLVESYRDESGVPRHRVLINFGQVDKDAVPYLKAAFAKKKPRLVYDDE</sequence>
<name>A0A7I8DXA1_9FIRM</name>
<dbReference type="EMBL" id="AP024085">
    <property type="protein sequence ID" value="BCL57241.1"/>
    <property type="molecule type" value="Genomic_DNA"/>
</dbReference>
<reference evidence="3" key="2">
    <citation type="submission" date="2020-09" db="EMBL/GenBank/DDBJ databases">
        <title>Complete genome sequencing of Faecalibacillus intestinalis strain 14EGH31.</title>
        <authorList>
            <person name="Sakamoto M."/>
            <person name="Murakami T."/>
            <person name="Mori H."/>
        </authorList>
    </citation>
    <scope>NUCLEOTIDE SEQUENCE [LARGE SCALE GENOMIC DNA]</scope>
    <source>
        <strain evidence="3">14EGH31</strain>
    </source>
</reference>
<evidence type="ECO:0000313" key="2">
    <source>
        <dbReference type="EMBL" id="MCQ5063242.1"/>
    </source>
</evidence>
<dbReference type="KEGG" id="fit:Fi14EGH31_09530"/>
<organism evidence="1 3">
    <name type="scientific">Faecalibacillus intestinalis</name>
    <dbReference type="NCBI Taxonomy" id="1982626"/>
    <lineage>
        <taxon>Bacteria</taxon>
        <taxon>Bacillati</taxon>
        <taxon>Bacillota</taxon>
        <taxon>Erysipelotrichia</taxon>
        <taxon>Erysipelotrichales</taxon>
        <taxon>Coprobacillaceae</taxon>
        <taxon>Faecalibacillus</taxon>
    </lineage>
</organism>
<dbReference type="Proteomes" id="UP000593842">
    <property type="component" value="Chromosome"/>
</dbReference>
<evidence type="ECO:0000313" key="3">
    <source>
        <dbReference type="Proteomes" id="UP000593842"/>
    </source>
</evidence>
<gene>
    <name evidence="1" type="ORF">Fi14EGH31_09530</name>
    <name evidence="2" type="ORF">NE542_15640</name>
</gene>
<dbReference type="GO" id="GO:0016779">
    <property type="term" value="F:nucleotidyltransferase activity"/>
    <property type="evidence" value="ECO:0007669"/>
    <property type="project" value="UniProtKB-KW"/>
</dbReference>
<dbReference type="GeneID" id="70579387"/>
<dbReference type="RefSeq" id="WP_117347170.1">
    <property type="nucleotide sequence ID" value="NZ_AP024085.1"/>
</dbReference>
<accession>A0A7I8DXA1</accession>
<keyword evidence="2" id="KW-0548">Nucleotidyltransferase</keyword>
<keyword evidence="2" id="KW-0808">Transferase</keyword>